<name>A0ABM0YF58_CAMSA</name>
<dbReference type="InterPro" id="IPR011004">
    <property type="entry name" value="Trimer_LpxA-like_sf"/>
</dbReference>
<dbReference type="InterPro" id="IPR005881">
    <property type="entry name" value="Ser_O-AcTrfase"/>
</dbReference>
<keyword evidence="6" id="KW-0012">Acyltransferase</keyword>
<dbReference type="InterPro" id="IPR001451">
    <property type="entry name" value="Hexapep"/>
</dbReference>
<evidence type="ECO:0000256" key="4">
    <source>
        <dbReference type="ARBA" id="ARBA00022605"/>
    </source>
</evidence>
<dbReference type="RefSeq" id="XP_010500015.1">
    <property type="nucleotide sequence ID" value="XM_010501713.2"/>
</dbReference>
<dbReference type="SMART" id="SM00971">
    <property type="entry name" value="SATase_N"/>
    <property type="match status" value="1"/>
</dbReference>
<sequence length="398" mass="43536">MLPVTSRRHFSMSLYMLRSSSPHINLHHHHHRHSSSSFLLPSFLSSTLKQQQHTPPSPRPPMAACIDTCRTGKPQISRRDSSNPTNDDVRYINYFRSSSSSSASSFNGTQTRTLHTRPLLEDLDRDAEIDDVWAKIRDEAKSDIEREPIVSGYYHASIVSQRSLEAALANTLSVKLSNLNLPSNTLFDLFSSVLNESPKIVESVKQDLLAVKERDPACISYVHCFLHFKGFLACQAHRIAHELWTQDRKILALLIQNRVSEAFAVDFHPGAKIGTGILLDHATAIVIGETAVVGNNVSILHNVTLGGTGKQCGDRHPKIGEGVLIGAGTCILGNISIGEGAKIGAGSVVLKDVPPRTTAVGNPARLLGGKDNPKTHDKDPGLTMDQTSHISDWSDYVI</sequence>
<comment type="pathway">
    <text evidence="1">Amino-acid biosynthesis; L-cysteine biosynthesis; L-cysteine from L-serine: step 1/2.</text>
</comment>
<evidence type="ECO:0000256" key="7">
    <source>
        <dbReference type="SAM" id="MobiDB-lite"/>
    </source>
</evidence>
<dbReference type="PANTHER" id="PTHR42811">
    <property type="entry name" value="SERINE ACETYLTRANSFERASE"/>
    <property type="match status" value="1"/>
</dbReference>
<proteinExistence type="inferred from homology"/>
<evidence type="ECO:0000256" key="2">
    <source>
        <dbReference type="ARBA" id="ARBA00007274"/>
    </source>
</evidence>
<dbReference type="InterPro" id="IPR042122">
    <property type="entry name" value="Ser_AcTrfase_N_sf"/>
</dbReference>
<evidence type="ECO:0000313" key="10">
    <source>
        <dbReference type="RefSeq" id="XP_010500015.1"/>
    </source>
</evidence>
<keyword evidence="4" id="KW-0028">Amino-acid biosynthesis</keyword>
<dbReference type="PROSITE" id="PS00101">
    <property type="entry name" value="HEXAPEP_TRANSFERASES"/>
    <property type="match status" value="1"/>
</dbReference>
<dbReference type="Gene3D" id="1.10.3130.10">
    <property type="entry name" value="serine acetyltransferase, domain 1"/>
    <property type="match status" value="1"/>
</dbReference>
<evidence type="ECO:0000256" key="3">
    <source>
        <dbReference type="ARBA" id="ARBA00013266"/>
    </source>
</evidence>
<dbReference type="SUPFAM" id="SSF51161">
    <property type="entry name" value="Trimeric LpxA-like enzymes"/>
    <property type="match status" value="1"/>
</dbReference>
<reference evidence="9" key="1">
    <citation type="journal article" date="2014" name="Nat. Commun.">
        <title>The emerging biofuel crop Camelina sativa retains a highly undifferentiated hexaploid genome structure.</title>
        <authorList>
            <person name="Kagale S."/>
            <person name="Koh C."/>
            <person name="Nixon J."/>
            <person name="Bollina V."/>
            <person name="Clarke W.E."/>
            <person name="Tuteja R."/>
            <person name="Spillane C."/>
            <person name="Robinson S.J."/>
            <person name="Links M.G."/>
            <person name="Clarke C."/>
            <person name="Higgins E.E."/>
            <person name="Huebert T."/>
            <person name="Sharpe A.G."/>
            <person name="Parkin I.A."/>
        </authorList>
    </citation>
    <scope>NUCLEOTIDE SEQUENCE [LARGE SCALE GENOMIC DNA]</scope>
    <source>
        <strain evidence="9">cv. DH55</strain>
    </source>
</reference>
<evidence type="ECO:0000259" key="8">
    <source>
        <dbReference type="SMART" id="SM00971"/>
    </source>
</evidence>
<protein>
    <recommendedName>
        <fullName evidence="3">serine O-acetyltransferase</fullName>
        <ecNumber evidence="3">2.3.1.30</ecNumber>
    </recommendedName>
</protein>
<dbReference type="Pfam" id="PF00132">
    <property type="entry name" value="Hexapep"/>
    <property type="match status" value="1"/>
</dbReference>
<dbReference type="NCBIfam" id="NF041874">
    <property type="entry name" value="EPS_EpsC"/>
    <property type="match status" value="1"/>
</dbReference>
<accession>A0ABM0YF58</accession>
<dbReference type="InterPro" id="IPR018357">
    <property type="entry name" value="Hexapep_transf_CS"/>
</dbReference>
<dbReference type="GeneID" id="104777445"/>
<dbReference type="InterPro" id="IPR053376">
    <property type="entry name" value="Serine_acetyltransferase"/>
</dbReference>
<keyword evidence="9" id="KW-1185">Reference proteome</keyword>
<evidence type="ECO:0000313" key="9">
    <source>
        <dbReference type="Proteomes" id="UP000694864"/>
    </source>
</evidence>
<comment type="similarity">
    <text evidence="2">Belongs to the transferase hexapeptide repeat family.</text>
</comment>
<evidence type="ECO:0000256" key="6">
    <source>
        <dbReference type="ARBA" id="ARBA00023315"/>
    </source>
</evidence>
<dbReference type="NCBIfam" id="TIGR01172">
    <property type="entry name" value="cysE"/>
    <property type="match status" value="1"/>
</dbReference>
<dbReference type="Proteomes" id="UP000694864">
    <property type="component" value="Chromosome 1"/>
</dbReference>
<dbReference type="EC" id="2.3.1.30" evidence="3"/>
<evidence type="ECO:0000256" key="5">
    <source>
        <dbReference type="ARBA" id="ARBA00022679"/>
    </source>
</evidence>
<organism evidence="9 10">
    <name type="scientific">Camelina sativa</name>
    <name type="common">False flax</name>
    <name type="synonym">Myagrum sativum</name>
    <dbReference type="NCBI Taxonomy" id="90675"/>
    <lineage>
        <taxon>Eukaryota</taxon>
        <taxon>Viridiplantae</taxon>
        <taxon>Streptophyta</taxon>
        <taxon>Embryophyta</taxon>
        <taxon>Tracheophyta</taxon>
        <taxon>Spermatophyta</taxon>
        <taxon>Magnoliopsida</taxon>
        <taxon>eudicotyledons</taxon>
        <taxon>Gunneridae</taxon>
        <taxon>Pentapetalae</taxon>
        <taxon>rosids</taxon>
        <taxon>malvids</taxon>
        <taxon>Brassicales</taxon>
        <taxon>Brassicaceae</taxon>
        <taxon>Camelineae</taxon>
        <taxon>Camelina</taxon>
    </lineage>
</organism>
<gene>
    <name evidence="10" type="primary">LOC104777445</name>
</gene>
<dbReference type="InterPro" id="IPR045304">
    <property type="entry name" value="LbH_SAT"/>
</dbReference>
<feature type="domain" description="Serine acetyltransferase N-terminal" evidence="8">
    <location>
        <begin position="132"/>
        <end position="236"/>
    </location>
</feature>
<feature type="compositionally biased region" description="Basic and acidic residues" evidence="7">
    <location>
        <begin position="371"/>
        <end position="380"/>
    </location>
</feature>
<dbReference type="InterPro" id="IPR010493">
    <property type="entry name" value="Ser_AcTrfase_N"/>
</dbReference>
<keyword evidence="5" id="KW-0808">Transferase</keyword>
<dbReference type="Pfam" id="PF06426">
    <property type="entry name" value="SATase_N"/>
    <property type="match status" value="1"/>
</dbReference>
<dbReference type="Gene3D" id="2.160.10.10">
    <property type="entry name" value="Hexapeptide repeat proteins"/>
    <property type="match status" value="1"/>
</dbReference>
<evidence type="ECO:0000256" key="1">
    <source>
        <dbReference type="ARBA" id="ARBA00004876"/>
    </source>
</evidence>
<reference evidence="10" key="2">
    <citation type="submission" date="2025-08" db="UniProtKB">
        <authorList>
            <consortium name="RefSeq"/>
        </authorList>
    </citation>
    <scope>IDENTIFICATION</scope>
    <source>
        <tissue evidence="10">Leaf</tissue>
    </source>
</reference>
<dbReference type="CDD" id="cd03354">
    <property type="entry name" value="LbH_SAT"/>
    <property type="match status" value="1"/>
</dbReference>
<feature type="region of interest" description="Disordered" evidence="7">
    <location>
        <begin position="360"/>
        <end position="386"/>
    </location>
</feature>